<dbReference type="InterPro" id="IPR010743">
    <property type="entry name" value="Methionine_synth_MetW"/>
</dbReference>
<evidence type="ECO:0000313" key="2">
    <source>
        <dbReference type="Proteomes" id="UP000316095"/>
    </source>
</evidence>
<dbReference type="Pfam" id="PF07021">
    <property type="entry name" value="MetW"/>
    <property type="match status" value="1"/>
</dbReference>
<proteinExistence type="predicted"/>
<dbReference type="EMBL" id="SJPG01000001">
    <property type="protein sequence ID" value="TWT63992.1"/>
    <property type="molecule type" value="Genomic_DNA"/>
</dbReference>
<comment type="caution">
    <text evidence="1">The sequence shown here is derived from an EMBL/GenBank/DDBJ whole genome shotgun (WGS) entry which is preliminary data.</text>
</comment>
<dbReference type="SUPFAM" id="SSF53335">
    <property type="entry name" value="S-adenosyl-L-methionine-dependent methyltransferases"/>
    <property type="match status" value="1"/>
</dbReference>
<reference evidence="1 2" key="1">
    <citation type="submission" date="2019-02" db="EMBL/GenBank/DDBJ databases">
        <title>Deep-cultivation of Planctomycetes and their phenomic and genomic characterization uncovers novel biology.</title>
        <authorList>
            <person name="Wiegand S."/>
            <person name="Jogler M."/>
            <person name="Boedeker C."/>
            <person name="Pinto D."/>
            <person name="Vollmers J."/>
            <person name="Rivas-Marin E."/>
            <person name="Kohn T."/>
            <person name="Peeters S.H."/>
            <person name="Heuer A."/>
            <person name="Rast P."/>
            <person name="Oberbeckmann S."/>
            <person name="Bunk B."/>
            <person name="Jeske O."/>
            <person name="Meyerdierks A."/>
            <person name="Storesund J.E."/>
            <person name="Kallscheuer N."/>
            <person name="Luecker S."/>
            <person name="Lage O.M."/>
            <person name="Pohl T."/>
            <person name="Merkel B.J."/>
            <person name="Hornburger P."/>
            <person name="Mueller R.-W."/>
            <person name="Bruemmer F."/>
            <person name="Labrenz M."/>
            <person name="Spormann A.M."/>
            <person name="Op Den Camp H."/>
            <person name="Overmann J."/>
            <person name="Amann R."/>
            <person name="Jetten M.S.M."/>
            <person name="Mascher T."/>
            <person name="Medema M.H."/>
            <person name="Devos D.P."/>
            <person name="Kaster A.-K."/>
            <person name="Ovreas L."/>
            <person name="Rohde M."/>
            <person name="Galperin M.Y."/>
            <person name="Jogler C."/>
        </authorList>
    </citation>
    <scope>NUCLEOTIDE SEQUENCE [LARGE SCALE GENOMIC DNA]</scope>
    <source>
        <strain evidence="1 2">Pan54</strain>
    </source>
</reference>
<dbReference type="Proteomes" id="UP000316095">
    <property type="component" value="Unassembled WGS sequence"/>
</dbReference>
<dbReference type="NCBIfam" id="TIGR02081">
    <property type="entry name" value="metW"/>
    <property type="match status" value="1"/>
</dbReference>
<evidence type="ECO:0008006" key="3">
    <source>
        <dbReference type="Google" id="ProtNLM"/>
    </source>
</evidence>
<protein>
    <recommendedName>
        <fullName evidence="3">Methionine biosynthesis protein MetW</fullName>
    </recommendedName>
</protein>
<dbReference type="InterPro" id="IPR029063">
    <property type="entry name" value="SAM-dependent_MTases_sf"/>
</dbReference>
<accession>A0A5C5XQE3</accession>
<organism evidence="1 2">
    <name type="scientific">Rubinisphaera italica</name>
    <dbReference type="NCBI Taxonomy" id="2527969"/>
    <lineage>
        <taxon>Bacteria</taxon>
        <taxon>Pseudomonadati</taxon>
        <taxon>Planctomycetota</taxon>
        <taxon>Planctomycetia</taxon>
        <taxon>Planctomycetales</taxon>
        <taxon>Planctomycetaceae</taxon>
        <taxon>Rubinisphaera</taxon>
    </lineage>
</organism>
<dbReference type="Gene3D" id="3.40.50.150">
    <property type="entry name" value="Vaccinia Virus protein VP39"/>
    <property type="match status" value="1"/>
</dbReference>
<sequence>MSLKSQISPLNPKRLPQRLMQMRPKRYCMKDPAAAVTDEIIRREIIPGSRVIDLGCGDGRLLQLLRDEMNCVVQGVELDEEGFLESMRREIPVIKGDLDDGLQYLPDNSFDFAVLSQTLQQLRYPVELLEQILRVANRVLVVVPNFAYWKIRLQVLVFGRAPVTEELPYEWHNTPNLHLMSMQDFRELEKEREFRIVKELPIIGEKSVPRAMWANVRARTVLYILEKKDSQKSSS</sequence>
<dbReference type="RefSeq" id="WP_242631409.1">
    <property type="nucleotide sequence ID" value="NZ_SJPG01000001.1"/>
</dbReference>
<evidence type="ECO:0000313" key="1">
    <source>
        <dbReference type="EMBL" id="TWT63992.1"/>
    </source>
</evidence>
<keyword evidence="2" id="KW-1185">Reference proteome</keyword>
<dbReference type="AlphaFoldDB" id="A0A5C5XQE3"/>
<gene>
    <name evidence="1" type="ORF">Pan54_47520</name>
</gene>
<dbReference type="CDD" id="cd02440">
    <property type="entry name" value="AdoMet_MTases"/>
    <property type="match status" value="1"/>
</dbReference>
<name>A0A5C5XQE3_9PLAN</name>